<organism evidence="1 2">
    <name type="scientific">Stereocaulon virgatum</name>
    <dbReference type="NCBI Taxonomy" id="373712"/>
    <lineage>
        <taxon>Eukaryota</taxon>
        <taxon>Fungi</taxon>
        <taxon>Dikarya</taxon>
        <taxon>Ascomycota</taxon>
        <taxon>Pezizomycotina</taxon>
        <taxon>Lecanoromycetes</taxon>
        <taxon>OSLEUM clade</taxon>
        <taxon>Lecanoromycetidae</taxon>
        <taxon>Lecanorales</taxon>
        <taxon>Lecanorineae</taxon>
        <taxon>Stereocaulaceae</taxon>
        <taxon>Stereocaulon</taxon>
    </lineage>
</organism>
<keyword evidence="2" id="KW-1185">Reference proteome</keyword>
<proteinExistence type="predicted"/>
<evidence type="ECO:0000313" key="2">
    <source>
        <dbReference type="Proteomes" id="UP001590950"/>
    </source>
</evidence>
<dbReference type="EMBL" id="JBEFKJ010000046">
    <property type="protein sequence ID" value="KAL2036976.1"/>
    <property type="molecule type" value="Genomic_DNA"/>
</dbReference>
<accession>A0ABR3ZW66</accession>
<evidence type="ECO:0000313" key="1">
    <source>
        <dbReference type="EMBL" id="KAL2036976.1"/>
    </source>
</evidence>
<dbReference type="Proteomes" id="UP001590950">
    <property type="component" value="Unassembled WGS sequence"/>
</dbReference>
<name>A0ABR3ZW66_9LECA</name>
<dbReference type="InterPro" id="IPR036322">
    <property type="entry name" value="WD40_repeat_dom_sf"/>
</dbReference>
<sequence length="372" mass="41202">MQDLAFSGDGLRLLDIRGSHCRLWEPTVLVGQNAEAESKKKIVSVPTTPQETFLEPSDDIVNISSVACHNSGEVFFCGKEDGSVYLYEVKSGLQVRKLFAHAHGVRIVSLDFEVDSHTLSSIDNCGRLMIHTLTRKVPSMVANEVLLDHRADVAVGQVVCGEGLHRILVCSAKSDMLWSIAPDGCVLLETICYEDRKWYRWAKHPSNPDNLILITSNEAHIYEWQTLRKLTGNGGISLEGSILPELSIRSIAPCFNGTVLATTFIDPLRPNSKSKLVLWNTSDFAPGTKAAAPIQDYHHLADQVETLIGTTTTGAWQKERLVFLDDSNWVCTADSPTTNAGQHIRHFFFPADWLSKNVESIIQATKKGTLYL</sequence>
<reference evidence="1 2" key="1">
    <citation type="submission" date="2024-09" db="EMBL/GenBank/DDBJ databases">
        <title>Rethinking Asexuality: The Enigmatic Case of Functional Sexual Genes in Lepraria (Stereocaulaceae).</title>
        <authorList>
            <person name="Doellman M."/>
            <person name="Sun Y."/>
            <person name="Barcenas-Pena A."/>
            <person name="Lumbsch H.T."/>
            <person name="Grewe F."/>
        </authorList>
    </citation>
    <scope>NUCLEOTIDE SEQUENCE [LARGE SCALE GENOMIC DNA]</scope>
    <source>
        <strain evidence="1 2">Mercado 3170</strain>
    </source>
</reference>
<dbReference type="SUPFAM" id="SSF50978">
    <property type="entry name" value="WD40 repeat-like"/>
    <property type="match status" value="1"/>
</dbReference>
<dbReference type="Gene3D" id="2.130.10.10">
    <property type="entry name" value="YVTN repeat-like/Quinoprotein amine dehydrogenase"/>
    <property type="match status" value="1"/>
</dbReference>
<comment type="caution">
    <text evidence="1">The sequence shown here is derived from an EMBL/GenBank/DDBJ whole genome shotgun (WGS) entry which is preliminary data.</text>
</comment>
<dbReference type="InterPro" id="IPR015943">
    <property type="entry name" value="WD40/YVTN_repeat-like_dom_sf"/>
</dbReference>
<gene>
    <name evidence="1" type="ORF">N7G274_010261</name>
</gene>
<protein>
    <submittedName>
        <fullName evidence="1">Uncharacterized protein</fullName>
    </submittedName>
</protein>